<evidence type="ECO:0000256" key="3">
    <source>
        <dbReference type="ARBA" id="ARBA00022448"/>
    </source>
</evidence>
<reference evidence="11" key="1">
    <citation type="journal article" date="2023" name="Int. J. Mol. Sci.">
        <title>Metagenomics Revealed a New Genus 'Candidatus Thiocaldithrix dubininis' gen. nov., sp. nov. and a New Species 'Candidatus Thiothrix putei' sp. nov. in the Family Thiotrichaceae, Some Members of Which Have Traits of Both Na+- and H+-Motive Energetics.</title>
        <authorList>
            <person name="Ravin N.V."/>
            <person name="Muntyan M.S."/>
            <person name="Smolyakov D.D."/>
            <person name="Rudenko T.S."/>
            <person name="Beletsky A.V."/>
            <person name="Mardanov A.V."/>
            <person name="Grabovich M.Y."/>
        </authorList>
    </citation>
    <scope>NUCLEOTIDE SEQUENCE</scope>
    <source>
        <strain evidence="11">GKL-01</strain>
    </source>
</reference>
<evidence type="ECO:0000256" key="4">
    <source>
        <dbReference type="ARBA" id="ARBA00022475"/>
    </source>
</evidence>
<reference evidence="11" key="2">
    <citation type="submission" date="2023-04" db="EMBL/GenBank/DDBJ databases">
        <authorList>
            <person name="Beletskiy A.V."/>
            <person name="Mardanov A.V."/>
            <person name="Ravin N.V."/>
        </authorList>
    </citation>
    <scope>NUCLEOTIDE SEQUENCE</scope>
    <source>
        <strain evidence="11">GKL-01</strain>
    </source>
</reference>
<dbReference type="GO" id="GO:0005886">
    <property type="term" value="C:plasma membrane"/>
    <property type="evidence" value="ECO:0007669"/>
    <property type="project" value="UniProtKB-SubCell"/>
</dbReference>
<dbReference type="InterPro" id="IPR001639">
    <property type="entry name" value="T2SS_protein-GspC"/>
</dbReference>
<organism evidence="11">
    <name type="scientific">Candidatus Thiocaldithrix dubininis</name>
    <dbReference type="NCBI Taxonomy" id="3080823"/>
    <lineage>
        <taxon>Bacteria</taxon>
        <taxon>Pseudomonadati</taxon>
        <taxon>Pseudomonadota</taxon>
        <taxon>Gammaproteobacteria</taxon>
        <taxon>Thiotrichales</taxon>
        <taxon>Thiotrichaceae</taxon>
        <taxon>Candidatus Thiocaldithrix</taxon>
    </lineage>
</organism>
<keyword evidence="4" id="KW-1003">Cell membrane</keyword>
<evidence type="ECO:0000256" key="6">
    <source>
        <dbReference type="ARBA" id="ARBA00022692"/>
    </source>
</evidence>
<keyword evidence="8" id="KW-1133">Transmembrane helix</keyword>
<dbReference type="Pfam" id="PF11356">
    <property type="entry name" value="T2SSC"/>
    <property type="match status" value="1"/>
</dbReference>
<name>A0AA95H9P7_9GAMM</name>
<evidence type="ECO:0000256" key="8">
    <source>
        <dbReference type="ARBA" id="ARBA00022989"/>
    </source>
</evidence>
<dbReference type="AlphaFoldDB" id="A0AA95H9P7"/>
<comment type="subcellular location">
    <subcellularLocation>
        <location evidence="1">Cell inner membrane</location>
    </subcellularLocation>
</comment>
<dbReference type="GO" id="GO:0015627">
    <property type="term" value="C:type II protein secretion system complex"/>
    <property type="evidence" value="ECO:0007669"/>
    <property type="project" value="InterPro"/>
</dbReference>
<keyword evidence="6" id="KW-0812">Transmembrane</keyword>
<sequence length="318" mass="33555">MPFAYRSWLTPLQSKLPNALALLLALVCGALLARLVWQLWPQTHDSPTPMQATPAELADTSPSHAVNIANQHLFGVAPPRASPPPSTPSAAPLPNISLLGVITLSPKVAIIAVNNQEKVYRIGDTLKPSSAELVGIEAESITLKYNGRKQTIKLRKPHQLAANTTQTMGNNLSGGVMSVPSAMTNTADIPPETGLPPTDIPSDLQVQNANTAAAPNVALAQFQKEVLANPNKFMDLIAPPSPVMKDGKMLGFRIMPGKNIALFNQTGLQPGDIVTKINGTSMNSPGAGFQALQGSMNSSAVNLEVDRGGQSTPISINF</sequence>
<dbReference type="Gene3D" id="2.30.42.10">
    <property type="match status" value="1"/>
</dbReference>
<proteinExistence type="inferred from homology"/>
<evidence type="ECO:0000313" key="11">
    <source>
        <dbReference type="EMBL" id="WGZ90979.1"/>
    </source>
</evidence>
<keyword evidence="3" id="KW-0813">Transport</keyword>
<dbReference type="NCBIfam" id="TIGR01713">
    <property type="entry name" value="typeII_sec_gspC"/>
    <property type="match status" value="1"/>
</dbReference>
<protein>
    <submittedName>
        <fullName evidence="11">Type II secretion system protein GspC</fullName>
    </submittedName>
</protein>
<evidence type="ECO:0000256" key="5">
    <source>
        <dbReference type="ARBA" id="ARBA00022519"/>
    </source>
</evidence>
<keyword evidence="5" id="KW-0997">Cell inner membrane</keyword>
<dbReference type="InterPro" id="IPR036034">
    <property type="entry name" value="PDZ_sf"/>
</dbReference>
<accession>A0AA95H9P7</accession>
<evidence type="ECO:0000256" key="1">
    <source>
        <dbReference type="ARBA" id="ARBA00004533"/>
    </source>
</evidence>
<keyword evidence="9" id="KW-0472">Membrane</keyword>
<comment type="similarity">
    <text evidence="2">Belongs to the GSP C family.</text>
</comment>
<dbReference type="GO" id="GO:0015628">
    <property type="term" value="P:protein secretion by the type II secretion system"/>
    <property type="evidence" value="ECO:0007669"/>
    <property type="project" value="InterPro"/>
</dbReference>
<dbReference type="InterPro" id="IPR024961">
    <property type="entry name" value="T2SS_GspC_N"/>
</dbReference>
<dbReference type="Proteomes" id="UP001300672">
    <property type="component" value="Chromosome"/>
</dbReference>
<feature type="domain" description="Type II secretion system protein GspC N-terminal" evidence="10">
    <location>
        <begin position="22"/>
        <end position="154"/>
    </location>
</feature>
<dbReference type="KEGG" id="tdu:QJT80_00580"/>
<evidence type="ECO:0000256" key="9">
    <source>
        <dbReference type="ARBA" id="ARBA00023136"/>
    </source>
</evidence>
<evidence type="ECO:0000256" key="2">
    <source>
        <dbReference type="ARBA" id="ARBA00007986"/>
    </source>
</evidence>
<evidence type="ECO:0000256" key="7">
    <source>
        <dbReference type="ARBA" id="ARBA00022927"/>
    </source>
</evidence>
<keyword evidence="7" id="KW-0653">Protein transport</keyword>
<gene>
    <name evidence="11" type="primary">gspC</name>
    <name evidence="11" type="ORF">QJT80_00580</name>
</gene>
<dbReference type="SUPFAM" id="SSF50156">
    <property type="entry name" value="PDZ domain-like"/>
    <property type="match status" value="1"/>
</dbReference>
<dbReference type="Gene3D" id="2.30.30.830">
    <property type="match status" value="1"/>
</dbReference>
<dbReference type="EMBL" id="CP124755">
    <property type="protein sequence ID" value="WGZ90979.1"/>
    <property type="molecule type" value="Genomic_DNA"/>
</dbReference>
<evidence type="ECO:0000259" key="10">
    <source>
        <dbReference type="Pfam" id="PF11356"/>
    </source>
</evidence>